<gene>
    <name evidence="1" type="ORF">Acj133p026</name>
</gene>
<organism evidence="1 2">
    <name type="scientific">Acinetobacter phage 133</name>
    <dbReference type="NCBI Taxonomy" id="2919552"/>
    <lineage>
        <taxon>Viruses</taxon>
        <taxon>Duplodnaviria</taxon>
        <taxon>Heunggongvirae</taxon>
        <taxon>Uroviricota</taxon>
        <taxon>Caudoviricetes</taxon>
        <taxon>Pantevenvirales</taxon>
        <taxon>Straboviridae</taxon>
        <taxon>Tevenvirinae</taxon>
        <taxon>Centumtrigintavirus</taxon>
        <taxon>Centumtrigintavirus cv133</taxon>
        <taxon>Acinetobacter virus 133</taxon>
    </lineage>
</organism>
<dbReference type="Proteomes" id="UP000000330">
    <property type="component" value="Segment"/>
</dbReference>
<dbReference type="EMBL" id="HM114315">
    <property type="protein sequence ID" value="ADJ19373.1"/>
    <property type="molecule type" value="Genomic_DNA"/>
</dbReference>
<dbReference type="RefSeq" id="YP_004300607.1">
    <property type="nucleotide sequence ID" value="NC_015250.1"/>
</dbReference>
<evidence type="ECO:0000313" key="1">
    <source>
        <dbReference type="EMBL" id="ADJ19373.1"/>
    </source>
</evidence>
<dbReference type="KEGG" id="vg:10323013"/>
<name>D9I5Z2_9CAUD</name>
<protein>
    <submittedName>
        <fullName evidence="1">Uncharacterized protein</fullName>
    </submittedName>
</protein>
<evidence type="ECO:0000313" key="2">
    <source>
        <dbReference type="Proteomes" id="UP000000330"/>
    </source>
</evidence>
<dbReference type="GeneID" id="10323013"/>
<proteinExistence type="predicted"/>
<accession>D9I5Z2</accession>
<keyword evidence="2" id="KW-1185">Reference proteome</keyword>
<sequence>MNTKQRKMKSQKRKFHNRKMPALYQGQLVELLTTEHMPDGAKIGQEAIVVFAYPKQVGRRDMVLAVHPEWEGHTAQSADHCFSRITDSRIMDLINDKHAWFITEVMFKPLKKMYK</sequence>
<reference evidence="1 2" key="1">
    <citation type="journal article" date="2010" name="Virol. J.">
        <title>Genomes of the T4-related bacteriophages as windows on microbial genome evolution.</title>
        <authorList>
            <person name="Petrov V.M."/>
            <person name="Ratnayaka S."/>
            <person name="Nolan J.M."/>
            <person name="Miller E.S."/>
            <person name="Karam J.D."/>
        </authorList>
    </citation>
    <scope>NUCLEOTIDE SEQUENCE [LARGE SCALE GENOMIC DNA]</scope>
    <source>
        <strain evidence="1">Acj133</strain>
    </source>
</reference>